<dbReference type="EMBL" id="NBZD01000003">
    <property type="protein sequence ID" value="PNH18318.1"/>
    <property type="molecule type" value="Genomic_DNA"/>
</dbReference>
<evidence type="ECO:0000313" key="3">
    <source>
        <dbReference type="Proteomes" id="UP000236394"/>
    </source>
</evidence>
<keyword evidence="1" id="KW-0732">Signal</keyword>
<feature type="signal peptide" evidence="1">
    <location>
        <begin position="1"/>
        <end position="32"/>
    </location>
</feature>
<gene>
    <name evidence="2" type="ORF">B7R76_05600</name>
</gene>
<organism evidence="2 3">
    <name type="scientific">Mageeibacillus indolicus</name>
    <dbReference type="NCBI Taxonomy" id="884684"/>
    <lineage>
        <taxon>Bacteria</taxon>
        <taxon>Bacillati</taxon>
        <taxon>Bacillota</taxon>
        <taxon>Clostridia</taxon>
        <taxon>Eubacteriales</taxon>
        <taxon>Oscillospiraceae</taxon>
        <taxon>Mageeibacillus</taxon>
    </lineage>
</organism>
<proteinExistence type="predicted"/>
<evidence type="ECO:0000256" key="1">
    <source>
        <dbReference type="SAM" id="SignalP"/>
    </source>
</evidence>
<comment type="caution">
    <text evidence="2">The sequence shown here is derived from an EMBL/GenBank/DDBJ whole genome shotgun (WGS) entry which is preliminary data.</text>
</comment>
<accession>A0A2J8B0L7</accession>
<dbReference type="RefSeq" id="WP_102892574.1">
    <property type="nucleotide sequence ID" value="NZ_NBZD01000003.1"/>
</dbReference>
<reference evidence="3" key="1">
    <citation type="submission" date="2017-04" db="EMBL/GenBank/DDBJ databases">
        <authorList>
            <person name="Bumgarner R.E."/>
            <person name="Fredricks D.N."/>
            <person name="Srinivasan S."/>
        </authorList>
    </citation>
    <scope>NUCLEOTIDE SEQUENCE [LARGE SCALE GENOMIC DNA]</scope>
    <source>
        <strain evidence="3">KA00405</strain>
    </source>
</reference>
<sequence length="627" mass="68931">MLLKKICSILSRTLAVGIGLLTLAAASLTVIQGDITTVDAIEADQVTFESIQKDGAPQEFTHQAGKFKFTVWAQTISDGNKYSPKDLIIYGKIGDPYHAADIGITKFDSSYLLPNERCYLLYNSGINATLKWEKANSGDDPQKWQVFRLDNYSVPVRGNEVELCLNGEKFTVKLDLVPERPNVDALDNANVEHINDYEAAKTAGIEMDETTIAAYEAKRGEVETMIQKVRDGEIIKQQVIDQLLQELNETFAAIMPKPFHREPLRKLAVDAKSKIDQNGKKNKRFTKATFEPFMTAYAEAVKLLNTPDLKTILVPHHADPATTHRDFKQTATNLTNAMAALQTEDYVPTDLRELKATYIAAIAKMPAAGKGFSEPGRTEFLDQIALAEDLLLGRAVYTSMAEATQMKNDLTLKMNNLAEVDLDQTKKITLKIRYLKPAKNAVSPLLQEPFKDANDNIIEDAKVFVTGSEVSLKVNELRKFDGYVPAVFHLNGDDGTLKLVRVLTDLQGNARIRFKAVNTNSTNTSDLDISYVKGQSLSMPSVKDDDKENDGTKGGAGYFGLGYYAGEKAGEIKFLPETEECLTIARDDVPSTSACSQIDRGNAEAATILSSLIGVVATICGLSDFGI</sequence>
<protein>
    <submittedName>
        <fullName evidence="2">Uncharacterized protein</fullName>
    </submittedName>
</protein>
<feature type="chain" id="PRO_5039563505" evidence="1">
    <location>
        <begin position="33"/>
        <end position="627"/>
    </location>
</feature>
<evidence type="ECO:0000313" key="2">
    <source>
        <dbReference type="EMBL" id="PNH18318.1"/>
    </source>
</evidence>
<dbReference type="AlphaFoldDB" id="A0A2J8B0L7"/>
<name>A0A2J8B0L7_9FIRM</name>
<dbReference type="Proteomes" id="UP000236394">
    <property type="component" value="Unassembled WGS sequence"/>
</dbReference>